<comment type="caution">
    <text evidence="7">The sequence shown here is derived from an EMBL/GenBank/DDBJ whole genome shotgun (WGS) entry which is preliminary data.</text>
</comment>
<keyword evidence="4" id="KW-0808">Transferase</keyword>
<feature type="domain" description="Diacylglycerol glucosyltransferase N-terminal" evidence="6">
    <location>
        <begin position="24"/>
        <end position="182"/>
    </location>
</feature>
<gene>
    <name evidence="7" type="ORF">IAA83_03925</name>
</gene>
<dbReference type="GO" id="GO:0016758">
    <property type="term" value="F:hexosyltransferase activity"/>
    <property type="evidence" value="ECO:0007669"/>
    <property type="project" value="InterPro"/>
</dbReference>
<proteinExistence type="inferred from homology"/>
<comment type="similarity">
    <text evidence="2">Belongs to the glycosyltransferase 28 family.</text>
</comment>
<name>A0A9D1F8T9_9FIRM</name>
<reference evidence="7" key="2">
    <citation type="journal article" date="2021" name="PeerJ">
        <title>Extensive microbial diversity within the chicken gut microbiome revealed by metagenomics and culture.</title>
        <authorList>
            <person name="Gilroy R."/>
            <person name="Ravi A."/>
            <person name="Getino M."/>
            <person name="Pursley I."/>
            <person name="Horton D.L."/>
            <person name="Alikhan N.F."/>
            <person name="Baker D."/>
            <person name="Gharbi K."/>
            <person name="Hall N."/>
            <person name="Watson M."/>
            <person name="Adriaenssens E.M."/>
            <person name="Foster-Nyarko E."/>
            <person name="Jarju S."/>
            <person name="Secka A."/>
            <person name="Antonio M."/>
            <person name="Oren A."/>
            <person name="Chaudhuri R.R."/>
            <person name="La Ragione R."/>
            <person name="Hildebrand F."/>
            <person name="Pallen M.J."/>
        </authorList>
    </citation>
    <scope>NUCLEOTIDE SEQUENCE</scope>
    <source>
        <strain evidence="7">ChiBcec16-1751</strain>
    </source>
</reference>
<dbReference type="Proteomes" id="UP000886741">
    <property type="component" value="Unassembled WGS sequence"/>
</dbReference>
<dbReference type="SUPFAM" id="SSF53756">
    <property type="entry name" value="UDP-Glycosyltransferase/glycogen phosphorylase"/>
    <property type="match status" value="1"/>
</dbReference>
<dbReference type="PANTHER" id="PTHR43025">
    <property type="entry name" value="MONOGALACTOSYLDIACYLGLYCEROL SYNTHASE"/>
    <property type="match status" value="1"/>
</dbReference>
<reference evidence="7" key="1">
    <citation type="submission" date="2020-10" db="EMBL/GenBank/DDBJ databases">
        <authorList>
            <person name="Gilroy R."/>
        </authorList>
    </citation>
    <scope>NUCLEOTIDE SEQUENCE</scope>
    <source>
        <strain evidence="7">ChiBcec16-1751</strain>
    </source>
</reference>
<evidence type="ECO:0000256" key="2">
    <source>
        <dbReference type="ARBA" id="ARBA00006962"/>
    </source>
</evidence>
<dbReference type="Pfam" id="PF04101">
    <property type="entry name" value="Glyco_tran_28_C"/>
    <property type="match status" value="1"/>
</dbReference>
<evidence type="ECO:0000259" key="6">
    <source>
        <dbReference type="Pfam" id="PF06925"/>
    </source>
</evidence>
<dbReference type="PANTHER" id="PTHR43025:SF3">
    <property type="entry name" value="MONOGALACTOSYLDIACYLGLYCEROL SYNTHASE 1, CHLOROPLASTIC"/>
    <property type="match status" value="1"/>
</dbReference>
<dbReference type="InterPro" id="IPR007235">
    <property type="entry name" value="Glyco_trans_28_C"/>
</dbReference>
<dbReference type="Gene3D" id="3.40.50.2000">
    <property type="entry name" value="Glycogen Phosphorylase B"/>
    <property type="match status" value="1"/>
</dbReference>
<dbReference type="AlphaFoldDB" id="A0A9D1F8T9"/>
<dbReference type="Pfam" id="PF06925">
    <property type="entry name" value="MGDG_synth"/>
    <property type="match status" value="1"/>
</dbReference>
<dbReference type="GO" id="GO:0009247">
    <property type="term" value="P:glycolipid biosynthetic process"/>
    <property type="evidence" value="ECO:0007669"/>
    <property type="project" value="InterPro"/>
</dbReference>
<comment type="subcellular location">
    <subcellularLocation>
        <location evidence="1">Membrane</location>
    </subcellularLocation>
</comment>
<evidence type="ECO:0000256" key="4">
    <source>
        <dbReference type="ARBA" id="ARBA00022679"/>
    </source>
</evidence>
<dbReference type="GO" id="GO:0016020">
    <property type="term" value="C:membrane"/>
    <property type="evidence" value="ECO:0007669"/>
    <property type="project" value="UniProtKB-SubCell"/>
</dbReference>
<protein>
    <submittedName>
        <fullName evidence="7">Uncharacterized protein</fullName>
    </submittedName>
</protein>
<feature type="domain" description="Glycosyl transferase family 28 C-terminal" evidence="5">
    <location>
        <begin position="218"/>
        <end position="339"/>
    </location>
</feature>
<keyword evidence="3" id="KW-0328">Glycosyltransferase</keyword>
<dbReference type="InterPro" id="IPR050519">
    <property type="entry name" value="Glycosyltransf_28_UgtP"/>
</dbReference>
<evidence type="ECO:0000313" key="7">
    <source>
        <dbReference type="EMBL" id="HIS64505.1"/>
    </source>
</evidence>
<evidence type="ECO:0000256" key="1">
    <source>
        <dbReference type="ARBA" id="ARBA00004370"/>
    </source>
</evidence>
<dbReference type="InterPro" id="IPR009695">
    <property type="entry name" value="Diacylglyc_glucosyltr_N"/>
</dbReference>
<organism evidence="7 8">
    <name type="scientific">Candidatus Avoscillospira avistercoris</name>
    <dbReference type="NCBI Taxonomy" id="2840707"/>
    <lineage>
        <taxon>Bacteria</taxon>
        <taxon>Bacillati</taxon>
        <taxon>Bacillota</taxon>
        <taxon>Clostridia</taxon>
        <taxon>Eubacteriales</taxon>
        <taxon>Oscillospiraceae</taxon>
        <taxon>Oscillospiraceae incertae sedis</taxon>
        <taxon>Candidatus Avoscillospira</taxon>
    </lineage>
</organism>
<dbReference type="EMBL" id="DVJJ01000061">
    <property type="protein sequence ID" value="HIS64505.1"/>
    <property type="molecule type" value="Genomic_DNA"/>
</dbReference>
<accession>A0A9D1F8T9</accession>
<evidence type="ECO:0000256" key="3">
    <source>
        <dbReference type="ARBA" id="ARBA00022676"/>
    </source>
</evidence>
<evidence type="ECO:0000313" key="8">
    <source>
        <dbReference type="Proteomes" id="UP000886741"/>
    </source>
</evidence>
<sequence>MNTTITALRPLRVIVLTGRFGMGHCAAAEAVRQEILAGDPQAQVRVVDVIDELFPNASRQIYRGFGFLVRRCSWVYNLLNRTAGAKTSMPLQRTVLKRLDDLLRDVDLIVATMPVCSQYIAAYKRQRDCHIPLYTYITDVSVHDEWIAPGTDRYFVACEETRQTLLSKGVEDAHIVVSGIPVRQGFRQAAQVRPVGRRVLLMGGGLGLIPQGILDALCSRDDIHVTVITGRNESLLATLRRRYPSVESIGFTDQVDKYLRRADLVVSKSGGLTTFEAIHTRTPLFVLRPFLTQEVGNARYIEDHGLGYVDWQKEESVTAEALLALLDDPDALAAMGRNMARLRESWRSSSPLAYFYPMVQPA</sequence>
<evidence type="ECO:0000259" key="5">
    <source>
        <dbReference type="Pfam" id="PF04101"/>
    </source>
</evidence>